<dbReference type="SUPFAM" id="SSF52935">
    <property type="entry name" value="PK C-terminal domain-like"/>
    <property type="match status" value="1"/>
</dbReference>
<dbReference type="SUPFAM" id="SSF51621">
    <property type="entry name" value="Phosphoenolpyruvate/pyruvate domain"/>
    <property type="match status" value="1"/>
</dbReference>
<dbReference type="GO" id="GO:0005524">
    <property type="term" value="F:ATP binding"/>
    <property type="evidence" value="ECO:0007669"/>
    <property type="project" value="UniProtKB-KW"/>
</dbReference>
<dbReference type="SUPFAM" id="SSF50800">
    <property type="entry name" value="PK beta-barrel domain-like"/>
    <property type="match status" value="1"/>
</dbReference>
<keyword evidence="9" id="KW-0067">ATP-binding</keyword>
<keyword evidence="7" id="KW-0547">Nucleotide-binding</keyword>
<evidence type="ECO:0000256" key="6">
    <source>
        <dbReference type="ARBA" id="ARBA00022723"/>
    </source>
</evidence>
<dbReference type="GO" id="GO:0030955">
    <property type="term" value="F:potassium ion binding"/>
    <property type="evidence" value="ECO:0007669"/>
    <property type="project" value="InterPro"/>
</dbReference>
<dbReference type="InterPro" id="IPR036918">
    <property type="entry name" value="Pyrv_Knase_C_sf"/>
</dbReference>
<evidence type="ECO:0000256" key="12">
    <source>
        <dbReference type="ARBA" id="ARBA00023317"/>
    </source>
</evidence>
<gene>
    <name evidence="17" type="ORF">TMSB3V08_LOCUS5439</name>
</gene>
<dbReference type="Gene3D" id="3.20.20.60">
    <property type="entry name" value="Phosphoenolpyruvate-binding domains"/>
    <property type="match status" value="1"/>
</dbReference>
<dbReference type="Pfam" id="PF02887">
    <property type="entry name" value="PK_C"/>
    <property type="match status" value="1"/>
</dbReference>
<keyword evidence="11 14" id="KW-0324">Glycolysis</keyword>
<keyword evidence="10 14" id="KW-0460">Magnesium</keyword>
<dbReference type="AlphaFoldDB" id="A0A7R9E7R8"/>
<dbReference type="InterPro" id="IPR015813">
    <property type="entry name" value="Pyrv/PenolPyrv_kinase-like_dom"/>
</dbReference>
<evidence type="ECO:0000256" key="3">
    <source>
        <dbReference type="ARBA" id="ARBA00008663"/>
    </source>
</evidence>
<dbReference type="PANTHER" id="PTHR11817">
    <property type="entry name" value="PYRUVATE KINASE"/>
    <property type="match status" value="1"/>
</dbReference>
<evidence type="ECO:0000256" key="1">
    <source>
        <dbReference type="ARBA" id="ARBA00001958"/>
    </source>
</evidence>
<keyword evidence="5 14" id="KW-0808">Transferase</keyword>
<comment type="similarity">
    <text evidence="3 14">Belongs to the pyruvate kinase family.</text>
</comment>
<dbReference type="InterPro" id="IPR015795">
    <property type="entry name" value="Pyrv_Knase_C"/>
</dbReference>
<reference evidence="17" key="1">
    <citation type="submission" date="2020-11" db="EMBL/GenBank/DDBJ databases">
        <authorList>
            <person name="Tran Van P."/>
        </authorList>
    </citation>
    <scope>NUCLEOTIDE SEQUENCE</scope>
</reference>
<protein>
    <recommendedName>
        <fullName evidence="4 14">Pyruvate kinase</fullName>
        <ecNumber evidence="4 14">2.7.1.40</ecNumber>
    </recommendedName>
</protein>
<evidence type="ECO:0000256" key="11">
    <source>
        <dbReference type="ARBA" id="ARBA00023152"/>
    </source>
</evidence>
<dbReference type="PROSITE" id="PS00110">
    <property type="entry name" value="PYRUVATE_KINASE"/>
    <property type="match status" value="1"/>
</dbReference>
<dbReference type="NCBIfam" id="TIGR01064">
    <property type="entry name" value="pyruv_kin"/>
    <property type="match status" value="1"/>
</dbReference>
<comment type="cofactor">
    <cofactor evidence="1">
        <name>K(+)</name>
        <dbReference type="ChEBI" id="CHEBI:29103"/>
    </cofactor>
</comment>
<evidence type="ECO:0000256" key="4">
    <source>
        <dbReference type="ARBA" id="ARBA00012142"/>
    </source>
</evidence>
<feature type="domain" description="Pyruvate kinase C-terminal" evidence="16">
    <location>
        <begin position="438"/>
        <end position="555"/>
    </location>
</feature>
<dbReference type="EC" id="2.7.1.40" evidence="4 14"/>
<dbReference type="GO" id="GO:0004743">
    <property type="term" value="F:pyruvate kinase activity"/>
    <property type="evidence" value="ECO:0007669"/>
    <property type="project" value="UniProtKB-EC"/>
</dbReference>
<dbReference type="GO" id="GO:0000287">
    <property type="term" value="F:magnesium ion binding"/>
    <property type="evidence" value="ECO:0007669"/>
    <property type="project" value="InterPro"/>
</dbReference>
<evidence type="ECO:0000259" key="15">
    <source>
        <dbReference type="Pfam" id="PF00224"/>
    </source>
</evidence>
<keyword evidence="6" id="KW-0479">Metal-binding</keyword>
<evidence type="ECO:0000313" key="17">
    <source>
        <dbReference type="EMBL" id="CAD7428642.1"/>
    </source>
</evidence>
<dbReference type="InterPro" id="IPR015806">
    <property type="entry name" value="Pyrv_Knase_insert_dom_sf"/>
</dbReference>
<dbReference type="InterPro" id="IPR040442">
    <property type="entry name" value="Pyrv_kinase-like_dom_sf"/>
</dbReference>
<evidence type="ECO:0000259" key="16">
    <source>
        <dbReference type="Pfam" id="PF02887"/>
    </source>
</evidence>
<dbReference type="NCBIfam" id="NF004491">
    <property type="entry name" value="PRK05826.1"/>
    <property type="match status" value="1"/>
</dbReference>
<evidence type="ECO:0000256" key="10">
    <source>
        <dbReference type="ARBA" id="ARBA00022842"/>
    </source>
</evidence>
<dbReference type="UniPathway" id="UPA00109">
    <property type="reaction ID" value="UER00188"/>
</dbReference>
<evidence type="ECO:0000256" key="14">
    <source>
        <dbReference type="RuleBase" id="RU000504"/>
    </source>
</evidence>
<dbReference type="InterPro" id="IPR011037">
    <property type="entry name" value="Pyrv_Knase-like_insert_dom_sf"/>
</dbReference>
<evidence type="ECO:0000256" key="2">
    <source>
        <dbReference type="ARBA" id="ARBA00004997"/>
    </source>
</evidence>
<dbReference type="FunFam" id="2.40.33.10:FF:000001">
    <property type="entry name" value="Pyruvate kinase"/>
    <property type="match status" value="1"/>
</dbReference>
<dbReference type="Pfam" id="PF00224">
    <property type="entry name" value="PK"/>
    <property type="match status" value="1"/>
</dbReference>
<sequence length="562" mass="60576">MGLSHTTCQQVSDSVPKLSTELHKCPLGADPLGQGRDQCMFPMLQIHPEQPPGTVAKMQLGAAYADTLIDHMCQLDINSEASQERLTSIVCTIGPACKEVAILEQMMEAGMNVARLNFSHGTHEYHAGTIANLRTAVMNYSRKINRVYPLAIALDTKGPEIRTGLLAAGSSEVVMEVGEEVKLTTDKSFFNHGTKECLYVDYENIVKIVRPGDKIFVDDGLISLLAKEIGSNYILCTVENGGTIGSQKGINLPGLPVDLPALSDKDKEDILFGVEHDVDMIFASFIRDAAGVEEIRALLGVKGRGILIIPKIENHQGVKNIDEIIAASEGIMVARGDLGIEIPSEKAGKPVICATQMLESMVSKPRPTRAESTDVANAVLDGADCVMLSGESAKGSYPLVCVRTMGNICREAEMAVYQKQLSSELNFKTILPVTPTRAIAIAAVEAASKLGATAIIASTTSGTTGHILSSYRPRCPVICVTRYPKVARQLQLYRNAVPLLYITPPEPDWLKDVDARMQFGITYGRTRGFINQGDALILVSGWRAGAGFTNTLRVVYASGEGV</sequence>
<dbReference type="InterPro" id="IPR015793">
    <property type="entry name" value="Pyrv_Knase_brl"/>
</dbReference>
<dbReference type="Gene3D" id="3.40.1380.20">
    <property type="entry name" value="Pyruvate kinase, C-terminal domain"/>
    <property type="match status" value="1"/>
</dbReference>
<proteinExistence type="inferred from homology"/>
<evidence type="ECO:0000256" key="13">
    <source>
        <dbReference type="ARBA" id="ARBA00048967"/>
    </source>
</evidence>
<feature type="domain" description="Pyruvate kinase barrel" evidence="15">
    <location>
        <begin position="85"/>
        <end position="401"/>
    </location>
</feature>
<dbReference type="EMBL" id="OB793809">
    <property type="protein sequence ID" value="CAD7428642.1"/>
    <property type="molecule type" value="Genomic_DNA"/>
</dbReference>
<dbReference type="GO" id="GO:0016301">
    <property type="term" value="F:kinase activity"/>
    <property type="evidence" value="ECO:0007669"/>
    <property type="project" value="UniProtKB-KW"/>
</dbReference>
<dbReference type="InterPro" id="IPR018209">
    <property type="entry name" value="Pyrv_Knase_AS"/>
</dbReference>
<keyword evidence="12" id="KW-0670">Pyruvate</keyword>
<comment type="catalytic activity">
    <reaction evidence="13">
        <text>pyruvate + ATP = phosphoenolpyruvate + ADP + H(+)</text>
        <dbReference type="Rhea" id="RHEA:18157"/>
        <dbReference type="ChEBI" id="CHEBI:15361"/>
        <dbReference type="ChEBI" id="CHEBI:15378"/>
        <dbReference type="ChEBI" id="CHEBI:30616"/>
        <dbReference type="ChEBI" id="CHEBI:58702"/>
        <dbReference type="ChEBI" id="CHEBI:456216"/>
        <dbReference type="EC" id="2.7.1.40"/>
    </reaction>
    <physiologicalReaction direction="right-to-left" evidence="13">
        <dbReference type="Rhea" id="RHEA:18159"/>
    </physiologicalReaction>
</comment>
<keyword evidence="8 14" id="KW-0418">Kinase</keyword>
<name>A0A7R9E7R8_9NEOP</name>
<organism evidence="17">
    <name type="scientific">Timema monikensis</name>
    <dbReference type="NCBI Taxonomy" id="170555"/>
    <lineage>
        <taxon>Eukaryota</taxon>
        <taxon>Metazoa</taxon>
        <taxon>Ecdysozoa</taxon>
        <taxon>Arthropoda</taxon>
        <taxon>Hexapoda</taxon>
        <taxon>Insecta</taxon>
        <taxon>Pterygota</taxon>
        <taxon>Neoptera</taxon>
        <taxon>Polyneoptera</taxon>
        <taxon>Phasmatodea</taxon>
        <taxon>Timematodea</taxon>
        <taxon>Timematoidea</taxon>
        <taxon>Timematidae</taxon>
        <taxon>Timema</taxon>
    </lineage>
</organism>
<comment type="pathway">
    <text evidence="2 14">Carbohydrate degradation; glycolysis; pyruvate from D-glyceraldehyde 3-phosphate: step 5/5.</text>
</comment>
<evidence type="ECO:0000256" key="7">
    <source>
        <dbReference type="ARBA" id="ARBA00022741"/>
    </source>
</evidence>
<dbReference type="InterPro" id="IPR001697">
    <property type="entry name" value="Pyr_Knase"/>
</dbReference>
<evidence type="ECO:0000256" key="8">
    <source>
        <dbReference type="ARBA" id="ARBA00022777"/>
    </source>
</evidence>
<accession>A0A7R9E7R8</accession>
<dbReference type="PRINTS" id="PR01050">
    <property type="entry name" value="PYRUVTKNASE"/>
</dbReference>
<evidence type="ECO:0000256" key="5">
    <source>
        <dbReference type="ARBA" id="ARBA00022679"/>
    </source>
</evidence>
<dbReference type="Gene3D" id="2.40.33.10">
    <property type="entry name" value="PK beta-barrel domain-like"/>
    <property type="match status" value="1"/>
</dbReference>
<evidence type="ECO:0000256" key="9">
    <source>
        <dbReference type="ARBA" id="ARBA00022840"/>
    </source>
</evidence>